<dbReference type="GO" id="GO:0055085">
    <property type="term" value="P:transmembrane transport"/>
    <property type="evidence" value="ECO:0007669"/>
    <property type="project" value="InterPro"/>
</dbReference>
<feature type="transmembrane region" description="Helical" evidence="7">
    <location>
        <begin position="262"/>
        <end position="283"/>
    </location>
</feature>
<dbReference type="EMBL" id="NPEV01000007">
    <property type="protein sequence ID" value="RAI28826.1"/>
    <property type="molecule type" value="Genomic_DNA"/>
</dbReference>
<evidence type="ECO:0008006" key="10">
    <source>
        <dbReference type="Google" id="ProtNLM"/>
    </source>
</evidence>
<evidence type="ECO:0000313" key="8">
    <source>
        <dbReference type="EMBL" id="RAI28826.1"/>
    </source>
</evidence>
<evidence type="ECO:0000313" key="9">
    <source>
        <dbReference type="Proteomes" id="UP000249299"/>
    </source>
</evidence>
<evidence type="ECO:0000256" key="3">
    <source>
        <dbReference type="ARBA" id="ARBA00022475"/>
    </source>
</evidence>
<feature type="transmembrane region" description="Helical" evidence="7">
    <location>
        <begin position="34"/>
        <end position="53"/>
    </location>
</feature>
<evidence type="ECO:0000256" key="1">
    <source>
        <dbReference type="ARBA" id="ARBA00004141"/>
    </source>
</evidence>
<comment type="subcellular location">
    <subcellularLocation>
        <location evidence="1">Membrane</location>
        <topology evidence="1">Multi-pass membrane protein</topology>
    </subcellularLocation>
</comment>
<feature type="transmembrane region" description="Helical" evidence="7">
    <location>
        <begin position="65"/>
        <end position="84"/>
    </location>
</feature>
<keyword evidence="2" id="KW-0813">Transport</keyword>
<keyword evidence="5 7" id="KW-1133">Transmembrane helix</keyword>
<feature type="transmembrane region" description="Helical" evidence="7">
    <location>
        <begin position="96"/>
        <end position="119"/>
    </location>
</feature>
<proteinExistence type="predicted"/>
<feature type="transmembrane region" description="Helical" evidence="7">
    <location>
        <begin position="202"/>
        <end position="222"/>
    </location>
</feature>
<feature type="transmembrane region" description="Helical" evidence="7">
    <location>
        <begin position="6"/>
        <end position="27"/>
    </location>
</feature>
<dbReference type="OrthoDB" id="9810457at2"/>
<keyword evidence="3" id="KW-1003">Cell membrane</keyword>
<evidence type="ECO:0000256" key="7">
    <source>
        <dbReference type="SAM" id="Phobius"/>
    </source>
</evidence>
<dbReference type="InterPro" id="IPR004776">
    <property type="entry name" value="Mem_transp_PIN-like"/>
</dbReference>
<feature type="transmembrane region" description="Helical" evidence="7">
    <location>
        <begin position="125"/>
        <end position="146"/>
    </location>
</feature>
<keyword evidence="4 7" id="KW-0812">Transmembrane</keyword>
<dbReference type="PANTHER" id="PTHR36838">
    <property type="entry name" value="AUXIN EFFLUX CARRIER FAMILY PROTEIN"/>
    <property type="match status" value="1"/>
</dbReference>
<name>A0A327JTK1_9HYPH</name>
<gene>
    <name evidence="8" type="ORF">CH339_05375</name>
</gene>
<evidence type="ECO:0000256" key="2">
    <source>
        <dbReference type="ARBA" id="ARBA00022448"/>
    </source>
</evidence>
<dbReference type="RefSeq" id="WP_111433252.1">
    <property type="nucleotide sequence ID" value="NZ_JACIGG010000014.1"/>
</dbReference>
<feature type="transmembrane region" description="Helical" evidence="7">
    <location>
        <begin position="169"/>
        <end position="190"/>
    </location>
</feature>
<evidence type="ECO:0000256" key="5">
    <source>
        <dbReference type="ARBA" id="ARBA00022989"/>
    </source>
</evidence>
<accession>A0A327JTK1</accession>
<dbReference type="GO" id="GO:0016020">
    <property type="term" value="C:membrane"/>
    <property type="evidence" value="ECO:0007669"/>
    <property type="project" value="UniProtKB-SubCell"/>
</dbReference>
<keyword evidence="6 7" id="KW-0472">Membrane</keyword>
<dbReference type="AlphaFoldDB" id="A0A327JTK1"/>
<evidence type="ECO:0000256" key="4">
    <source>
        <dbReference type="ARBA" id="ARBA00022692"/>
    </source>
</evidence>
<dbReference type="Proteomes" id="UP000249299">
    <property type="component" value="Unassembled WGS sequence"/>
</dbReference>
<organism evidence="8 9">
    <name type="scientific">Rhodobium orientis</name>
    <dbReference type="NCBI Taxonomy" id="34017"/>
    <lineage>
        <taxon>Bacteria</taxon>
        <taxon>Pseudomonadati</taxon>
        <taxon>Pseudomonadota</taxon>
        <taxon>Alphaproteobacteria</taxon>
        <taxon>Hyphomicrobiales</taxon>
        <taxon>Rhodobiaceae</taxon>
        <taxon>Rhodobium</taxon>
    </lineage>
</organism>
<sequence length="318" mass="33505">MTDVALIVLPAFALIGLGYAIAWLNILKSETGEALGDFVFTIAMPVLIFRTLATADFPDISPWPVWISYFSAVAIIWVIADLLIRKGFKRNVHAGVVAGFAAGYSNLVLVGVPITYTAFGEAGTVPLLILISVHLPIMMVVGTILIERANRLEDTGGEKPSPAKLARTLARNLIVNPLILAILVGIGFRFTGLTLGGLPKALVNQLTATATPCALFALGMALKRYGIGGNVGPALALSVLKVLVLPIIVFVFARYLTNLPPLWVTVVTIGAACPAGVNTYLMANRFRTGLALASNTITITTAASVVTVTMLLAILGVN</sequence>
<evidence type="ECO:0000256" key="6">
    <source>
        <dbReference type="ARBA" id="ARBA00023136"/>
    </source>
</evidence>
<feature type="transmembrane region" description="Helical" evidence="7">
    <location>
        <begin position="234"/>
        <end position="256"/>
    </location>
</feature>
<reference evidence="8 9" key="1">
    <citation type="submission" date="2017-07" db="EMBL/GenBank/DDBJ databases">
        <title>Draft Genome Sequences of Select Purple Nonsulfur Bacteria.</title>
        <authorList>
            <person name="Lasarre B."/>
            <person name="Mckinlay J.B."/>
        </authorList>
    </citation>
    <scope>NUCLEOTIDE SEQUENCE [LARGE SCALE GENOMIC DNA]</scope>
    <source>
        <strain evidence="8 9">DSM 11290</strain>
    </source>
</reference>
<protein>
    <recommendedName>
        <fullName evidence="10">Transporter</fullName>
    </recommendedName>
</protein>
<feature type="transmembrane region" description="Helical" evidence="7">
    <location>
        <begin position="290"/>
        <end position="315"/>
    </location>
</feature>
<dbReference type="PANTHER" id="PTHR36838:SF3">
    <property type="entry name" value="TRANSPORTER AUXIN EFFLUX CARRIER EC FAMILY"/>
    <property type="match status" value="1"/>
</dbReference>
<keyword evidence="9" id="KW-1185">Reference proteome</keyword>
<comment type="caution">
    <text evidence="8">The sequence shown here is derived from an EMBL/GenBank/DDBJ whole genome shotgun (WGS) entry which is preliminary data.</text>
</comment>
<dbReference type="Pfam" id="PF03547">
    <property type="entry name" value="Mem_trans"/>
    <property type="match status" value="1"/>
</dbReference>